<organism evidence="1 2">
    <name type="scientific">Lupinus albus</name>
    <name type="common">White lupine</name>
    <name type="synonym">Lupinus termis</name>
    <dbReference type="NCBI Taxonomy" id="3870"/>
    <lineage>
        <taxon>Eukaryota</taxon>
        <taxon>Viridiplantae</taxon>
        <taxon>Streptophyta</taxon>
        <taxon>Embryophyta</taxon>
        <taxon>Tracheophyta</taxon>
        <taxon>Spermatophyta</taxon>
        <taxon>Magnoliopsida</taxon>
        <taxon>eudicotyledons</taxon>
        <taxon>Gunneridae</taxon>
        <taxon>Pentapetalae</taxon>
        <taxon>rosids</taxon>
        <taxon>fabids</taxon>
        <taxon>Fabales</taxon>
        <taxon>Fabaceae</taxon>
        <taxon>Papilionoideae</taxon>
        <taxon>50 kb inversion clade</taxon>
        <taxon>genistoids sensu lato</taxon>
        <taxon>core genistoids</taxon>
        <taxon>Genisteae</taxon>
        <taxon>Lupinus</taxon>
    </lineage>
</organism>
<protein>
    <submittedName>
        <fullName evidence="1">Uncharacterized protein</fullName>
    </submittedName>
</protein>
<evidence type="ECO:0000313" key="1">
    <source>
        <dbReference type="EMBL" id="KAE9612424.1"/>
    </source>
</evidence>
<reference evidence="2" key="1">
    <citation type="journal article" date="2020" name="Nat. Commun.">
        <title>Genome sequence of the cluster root forming white lupin.</title>
        <authorList>
            <person name="Hufnagel B."/>
            <person name="Marques A."/>
            <person name="Soriano A."/>
            <person name="Marques L."/>
            <person name="Divol F."/>
            <person name="Doumas P."/>
            <person name="Sallet E."/>
            <person name="Mancinotti D."/>
            <person name="Carrere S."/>
            <person name="Marande W."/>
            <person name="Arribat S."/>
            <person name="Keller J."/>
            <person name="Huneau C."/>
            <person name="Blein T."/>
            <person name="Aime D."/>
            <person name="Laguerre M."/>
            <person name="Taylor J."/>
            <person name="Schubert V."/>
            <person name="Nelson M."/>
            <person name="Geu-Flores F."/>
            <person name="Crespi M."/>
            <person name="Gallardo-Guerrero K."/>
            <person name="Delaux P.-M."/>
            <person name="Salse J."/>
            <person name="Berges H."/>
            <person name="Guyot R."/>
            <person name="Gouzy J."/>
            <person name="Peret B."/>
        </authorList>
    </citation>
    <scope>NUCLEOTIDE SEQUENCE [LARGE SCALE GENOMIC DNA]</scope>
    <source>
        <strain evidence="2">cv. Amiga</strain>
    </source>
</reference>
<dbReference type="OrthoDB" id="2143914at2759"/>
<keyword evidence="2" id="KW-1185">Reference proteome</keyword>
<dbReference type="EMBL" id="WOCE01000006">
    <property type="protein sequence ID" value="KAE9612424.1"/>
    <property type="molecule type" value="Genomic_DNA"/>
</dbReference>
<evidence type="ECO:0000313" key="2">
    <source>
        <dbReference type="Proteomes" id="UP000447434"/>
    </source>
</evidence>
<comment type="caution">
    <text evidence="1">The sequence shown here is derived from an EMBL/GenBank/DDBJ whole genome shotgun (WGS) entry which is preliminary data.</text>
</comment>
<name>A0A6A4QGQ9_LUPAL</name>
<sequence length="104" mass="12150">MATVVNVQYTSQTCRFSALWKSCRLRCINYLRPNIKRGPFTTIFQLHDTLDNRNYWSMSPPKEQRYLIMLALSIGDVALTKDTNGLHVVEHFLKHFSSEDNKEV</sequence>
<gene>
    <name evidence="1" type="ORF">Lalb_Chr06g0172931</name>
</gene>
<proteinExistence type="predicted"/>
<dbReference type="AlphaFoldDB" id="A0A6A4QGQ9"/>
<accession>A0A6A4QGQ9</accession>
<dbReference type="Proteomes" id="UP000447434">
    <property type="component" value="Chromosome 6"/>
</dbReference>